<protein>
    <submittedName>
        <fullName evidence="1">Uncharacterized protein</fullName>
    </submittedName>
</protein>
<dbReference type="Proteomes" id="UP000287470">
    <property type="component" value="Unassembled WGS sequence"/>
</dbReference>
<proteinExistence type="predicted"/>
<dbReference type="RefSeq" id="WP_125968438.1">
    <property type="nucleotide sequence ID" value="NZ_QXGK01000010.1"/>
</dbReference>
<evidence type="ECO:0000313" key="2">
    <source>
        <dbReference type="Proteomes" id="UP000287470"/>
    </source>
</evidence>
<organism evidence="1 2">
    <name type="scientific">Bifidobacterium samirii</name>
    <dbReference type="NCBI Taxonomy" id="2306974"/>
    <lineage>
        <taxon>Bacteria</taxon>
        <taxon>Bacillati</taxon>
        <taxon>Actinomycetota</taxon>
        <taxon>Actinomycetes</taxon>
        <taxon>Bifidobacteriales</taxon>
        <taxon>Bifidobacteriaceae</taxon>
        <taxon>Bifidobacterium</taxon>
    </lineage>
</organism>
<dbReference type="AlphaFoldDB" id="A0A430FTV2"/>
<comment type="caution">
    <text evidence="1">The sequence shown here is derived from an EMBL/GenBank/DDBJ whole genome shotgun (WGS) entry which is preliminary data.</text>
</comment>
<dbReference type="EMBL" id="QXGK01000010">
    <property type="protein sequence ID" value="RSX56373.1"/>
    <property type="molecule type" value="Genomic_DNA"/>
</dbReference>
<keyword evidence="2" id="KW-1185">Reference proteome</keyword>
<gene>
    <name evidence="1" type="ORF">D2E24_1186</name>
</gene>
<dbReference type="OrthoDB" id="3234128at2"/>
<reference evidence="1 2" key="1">
    <citation type="submission" date="2018-09" db="EMBL/GenBank/DDBJ databases">
        <title>Characterization of the phylogenetic diversity of five novel species belonging to the genus Bifidobacterium.</title>
        <authorList>
            <person name="Lugli G.A."/>
            <person name="Duranti S."/>
            <person name="Milani C."/>
        </authorList>
    </citation>
    <scope>NUCLEOTIDE SEQUENCE [LARGE SCALE GENOMIC DNA]</scope>
    <source>
        <strain evidence="1 2">2033B</strain>
    </source>
</reference>
<accession>A0A430FTV2</accession>
<sequence>MSVIEERLRPVWAQWCGVIPVWAARKAGVRADNLRRWAKGNEDVDHVERGVYAWYPDDVDDTDMDWNMMVPATAVALGGEDAYLWGPSVLEAARLGTIGGGAVCVAVPKRRRKRNGISWVVTDRKADSTVRGIPSQSLRDAVYSSAGEIDEDKYSEALADALSQGIITETEYGDLKQRYCAYA</sequence>
<name>A0A430FTV2_9BIFI</name>
<evidence type="ECO:0000313" key="1">
    <source>
        <dbReference type="EMBL" id="RSX56373.1"/>
    </source>
</evidence>